<accession>A0A1E3H7P1</accession>
<keyword evidence="3" id="KW-1185">Reference proteome</keyword>
<evidence type="ECO:0000313" key="2">
    <source>
        <dbReference type="EMBL" id="ODN72359.1"/>
    </source>
</evidence>
<dbReference type="Proteomes" id="UP000094622">
    <property type="component" value="Unassembled WGS sequence"/>
</dbReference>
<feature type="transmembrane region" description="Helical" evidence="1">
    <location>
        <begin position="23"/>
        <end position="48"/>
    </location>
</feature>
<proteinExistence type="predicted"/>
<protein>
    <submittedName>
        <fullName evidence="2">FixH</fullName>
    </submittedName>
</protein>
<organism evidence="2 3">
    <name type="scientific">Methylobrevis pamukkalensis</name>
    <dbReference type="NCBI Taxonomy" id="1439726"/>
    <lineage>
        <taxon>Bacteria</taxon>
        <taxon>Pseudomonadati</taxon>
        <taxon>Pseudomonadota</taxon>
        <taxon>Alphaproteobacteria</taxon>
        <taxon>Hyphomicrobiales</taxon>
        <taxon>Pleomorphomonadaceae</taxon>
        <taxon>Methylobrevis</taxon>
    </lineage>
</organism>
<dbReference type="EMBL" id="MCRJ01000003">
    <property type="protein sequence ID" value="ODN72359.1"/>
    <property type="molecule type" value="Genomic_DNA"/>
</dbReference>
<comment type="caution">
    <text evidence="2">The sequence shown here is derived from an EMBL/GenBank/DDBJ whole genome shotgun (WGS) entry which is preliminary data.</text>
</comment>
<gene>
    <name evidence="2" type="ORF">A6302_00286</name>
</gene>
<keyword evidence="1" id="KW-0472">Membrane</keyword>
<keyword evidence="1" id="KW-0812">Transmembrane</keyword>
<reference evidence="2 3" key="1">
    <citation type="submission" date="2016-07" db="EMBL/GenBank/DDBJ databases">
        <title>Draft Genome Sequence of Methylobrevis pamukkalensis PK2.</title>
        <authorList>
            <person name="Vasilenko O.V."/>
            <person name="Doronina N.V."/>
            <person name="Shmareva M.N."/>
            <person name="Tarlachkov S.V."/>
            <person name="Mustakhimov I."/>
            <person name="Trotsenko Y.A."/>
        </authorList>
    </citation>
    <scope>NUCLEOTIDE SEQUENCE [LARGE SCALE GENOMIC DNA]</scope>
    <source>
        <strain evidence="2 3">PK2</strain>
    </source>
</reference>
<name>A0A1E3H7P1_9HYPH</name>
<dbReference type="AlphaFoldDB" id="A0A1E3H7P1"/>
<evidence type="ECO:0000313" key="3">
    <source>
        <dbReference type="Proteomes" id="UP000094622"/>
    </source>
</evidence>
<dbReference type="Pfam" id="PF05751">
    <property type="entry name" value="FixH"/>
    <property type="match status" value="1"/>
</dbReference>
<dbReference type="InterPro" id="IPR008620">
    <property type="entry name" value="FixH"/>
</dbReference>
<dbReference type="OrthoDB" id="1495896at2"/>
<dbReference type="RefSeq" id="WP_069305521.1">
    <property type="nucleotide sequence ID" value="NZ_MCRJ01000003.1"/>
</dbReference>
<evidence type="ECO:0000256" key="1">
    <source>
        <dbReference type="SAM" id="Phobius"/>
    </source>
</evidence>
<keyword evidence="1" id="KW-1133">Transmembrane helix</keyword>
<sequence>MAPLAIDPTDHDDGVTGRRFTGWHVLACFAAFFFIVFAANGALVYMAVSTFSGVEVASSFKAGQEFPEELAQARAQAGRDWHVDVRPVLGADGRLELTAQFADHDGAALYGLEVTALLGHLADRRLDLTLVLEPVGGGRYAASAEQVPAGARELVIEAHRGGARQFLSRGKLFLKADGG</sequence>